<dbReference type="InterPro" id="IPR035909">
    <property type="entry name" value="CheB_C"/>
</dbReference>
<evidence type="ECO:0000256" key="2">
    <source>
        <dbReference type="ARBA" id="ARBA00039140"/>
    </source>
</evidence>
<dbReference type="Proteomes" id="UP001500888">
    <property type="component" value="Unassembled WGS sequence"/>
</dbReference>
<feature type="active site" evidence="4">
    <location>
        <position position="15"/>
    </location>
</feature>
<dbReference type="EMBL" id="BAAAZR010000001">
    <property type="protein sequence ID" value="GAA3789776.1"/>
    <property type="molecule type" value="Genomic_DNA"/>
</dbReference>
<evidence type="ECO:0000313" key="6">
    <source>
        <dbReference type="EMBL" id="GAA3789776.1"/>
    </source>
</evidence>
<dbReference type="Pfam" id="PF01339">
    <property type="entry name" value="CheB_methylest"/>
    <property type="match status" value="1"/>
</dbReference>
<gene>
    <name evidence="6" type="ORF">GCM10022226_05710</name>
</gene>
<sequence>MAIIPGRDLVVVAASAGGVESLRALLARLPGDLGAAVLVVLHISPHGGTALAGILDRAGPLRAANAQDGEPLKHGRVYVAPADHHLLVTGETVRLSRGPRHNGHRPAADPLFQSAALAGGPRTMAVVCSGTLDDGAQGSAVVERLGGAVAVQDPDESAFDGMPRAALAKTGKPHVGTVEQIATWILRQSRTPVEVTAGGGPADPELERQVSLWLSSTGTGAPQGRLSEFSCPECSGPLYEAGDGGGETRYECLIGHTWSLEAMIDGQGAAVERALGIASLRLEQRIRVMDRMLISAEQRGRASSVRWFREQGALDREALRTLRELQAKIGQSLSPAWDDGHREQLDR</sequence>
<dbReference type="PANTHER" id="PTHR42872">
    <property type="entry name" value="PROTEIN-GLUTAMATE METHYLESTERASE/PROTEIN-GLUTAMINE GLUTAMINASE"/>
    <property type="match status" value="1"/>
</dbReference>
<evidence type="ECO:0000256" key="3">
    <source>
        <dbReference type="ARBA" id="ARBA00048267"/>
    </source>
</evidence>
<dbReference type="EC" id="3.1.1.61" evidence="2"/>
<protein>
    <recommendedName>
        <fullName evidence="2">protein-glutamate methylesterase</fullName>
        <ecNumber evidence="2">3.1.1.61</ecNumber>
    </recommendedName>
</protein>
<dbReference type="PANTHER" id="PTHR42872:SF6">
    <property type="entry name" value="PROTEIN-GLUTAMATE METHYLESTERASE_PROTEIN-GLUTAMINE GLUTAMINASE"/>
    <property type="match status" value="1"/>
</dbReference>
<evidence type="ECO:0000256" key="1">
    <source>
        <dbReference type="ARBA" id="ARBA00022801"/>
    </source>
</evidence>
<dbReference type="PROSITE" id="PS50122">
    <property type="entry name" value="CHEB"/>
    <property type="match status" value="1"/>
</dbReference>
<comment type="caution">
    <text evidence="6">The sequence shown here is derived from an EMBL/GenBank/DDBJ whole genome shotgun (WGS) entry which is preliminary data.</text>
</comment>
<feature type="domain" description="CheB-type methylesterase" evidence="5">
    <location>
        <begin position="3"/>
        <end position="192"/>
    </location>
</feature>
<dbReference type="InterPro" id="IPR011247">
    <property type="entry name" value="Chemotax_prot-Glu_Me-esterase"/>
</dbReference>
<dbReference type="SUPFAM" id="SSF52738">
    <property type="entry name" value="Methylesterase CheB, C-terminal domain"/>
    <property type="match status" value="1"/>
</dbReference>
<evidence type="ECO:0000259" key="5">
    <source>
        <dbReference type="PROSITE" id="PS50122"/>
    </source>
</evidence>
<evidence type="ECO:0000256" key="4">
    <source>
        <dbReference type="PROSITE-ProRule" id="PRU00050"/>
    </source>
</evidence>
<dbReference type="InterPro" id="IPR000673">
    <property type="entry name" value="Sig_transdc_resp-reg_Me-estase"/>
</dbReference>
<name>A0ABP7HEB8_9ACTN</name>
<organism evidence="6 7">
    <name type="scientific">Sphaerisporangium flaviroseum</name>
    <dbReference type="NCBI Taxonomy" id="509199"/>
    <lineage>
        <taxon>Bacteria</taxon>
        <taxon>Bacillati</taxon>
        <taxon>Actinomycetota</taxon>
        <taxon>Actinomycetes</taxon>
        <taxon>Streptosporangiales</taxon>
        <taxon>Streptosporangiaceae</taxon>
        <taxon>Sphaerisporangium</taxon>
    </lineage>
</organism>
<feature type="active site" evidence="4">
    <location>
        <position position="134"/>
    </location>
</feature>
<keyword evidence="7" id="KW-1185">Reference proteome</keyword>
<dbReference type="CDD" id="cd16433">
    <property type="entry name" value="CheB"/>
    <property type="match status" value="1"/>
</dbReference>
<evidence type="ECO:0000313" key="7">
    <source>
        <dbReference type="Proteomes" id="UP001500888"/>
    </source>
</evidence>
<accession>A0ABP7HEB8</accession>
<reference evidence="7" key="1">
    <citation type="journal article" date="2019" name="Int. J. Syst. Evol. Microbiol.">
        <title>The Global Catalogue of Microorganisms (GCM) 10K type strain sequencing project: providing services to taxonomists for standard genome sequencing and annotation.</title>
        <authorList>
            <consortium name="The Broad Institute Genomics Platform"/>
            <consortium name="The Broad Institute Genome Sequencing Center for Infectious Disease"/>
            <person name="Wu L."/>
            <person name="Ma J."/>
        </authorList>
    </citation>
    <scope>NUCLEOTIDE SEQUENCE [LARGE SCALE GENOMIC DNA]</scope>
    <source>
        <strain evidence="7">JCM 16908</strain>
    </source>
</reference>
<dbReference type="Gene3D" id="3.40.50.180">
    <property type="entry name" value="Methylesterase CheB, C-terminal domain"/>
    <property type="match status" value="1"/>
</dbReference>
<keyword evidence="1 4" id="KW-0378">Hydrolase</keyword>
<keyword evidence="4" id="KW-0145">Chemotaxis</keyword>
<dbReference type="PIRSF" id="PIRSF036461">
    <property type="entry name" value="Chmtx_methlestr"/>
    <property type="match status" value="1"/>
</dbReference>
<comment type="catalytic activity">
    <reaction evidence="3">
        <text>[protein]-L-glutamate 5-O-methyl ester + H2O = L-glutamyl-[protein] + methanol + H(+)</text>
        <dbReference type="Rhea" id="RHEA:23236"/>
        <dbReference type="Rhea" id="RHEA-COMP:10208"/>
        <dbReference type="Rhea" id="RHEA-COMP:10311"/>
        <dbReference type="ChEBI" id="CHEBI:15377"/>
        <dbReference type="ChEBI" id="CHEBI:15378"/>
        <dbReference type="ChEBI" id="CHEBI:17790"/>
        <dbReference type="ChEBI" id="CHEBI:29973"/>
        <dbReference type="ChEBI" id="CHEBI:82795"/>
        <dbReference type="EC" id="3.1.1.61"/>
    </reaction>
</comment>
<dbReference type="RefSeq" id="WP_344933789.1">
    <property type="nucleotide sequence ID" value="NZ_BAAAZR010000001.1"/>
</dbReference>
<proteinExistence type="predicted"/>
<feature type="active site" evidence="4">
    <location>
        <position position="42"/>
    </location>
</feature>